<protein>
    <recommendedName>
        <fullName evidence="3">Transcription elongation factor GreAB</fullName>
    </recommendedName>
</protein>
<dbReference type="AlphaFoldDB" id="A0AAN1EXT5"/>
<dbReference type="EMBL" id="CP017065">
    <property type="protein sequence ID" value="ARY90539.1"/>
    <property type="molecule type" value="Genomic_DNA"/>
</dbReference>
<proteinExistence type="predicted"/>
<sequence length="77" mass="8734">MDIVLEARTVQLDNSLALILPKGKGFAEKQIWLLVPLDNGEPGYTLIPKLKDPYVGKKKGSMYVPEEWPDFGYRNVE</sequence>
<accession>A0AAN1EXT5</accession>
<reference evidence="1 2" key="1">
    <citation type="journal article" date="2017" name="Front. Immunol.">
        <title>Complete Genome Sequence of Lactobacillus casei LC5, a Potential Probiotics for Atopic Dermatitis.</title>
        <authorList>
            <person name="Kang J."/>
            <person name="Chung W.H."/>
            <person name="Lim T.J."/>
            <person name="Whon T.W."/>
            <person name="Lim S."/>
            <person name="Nam Y.D."/>
        </authorList>
    </citation>
    <scope>NUCLEOTIDE SEQUENCE [LARGE SCALE GENOMIC DNA]</scope>
    <source>
        <strain evidence="1 2">LC5</strain>
    </source>
</reference>
<evidence type="ECO:0000313" key="1">
    <source>
        <dbReference type="EMBL" id="ARY90539.1"/>
    </source>
</evidence>
<name>A0AAN1EXT5_LACCA</name>
<evidence type="ECO:0000313" key="2">
    <source>
        <dbReference type="Proteomes" id="UP000195609"/>
    </source>
</evidence>
<dbReference type="Proteomes" id="UP000195609">
    <property type="component" value="Chromosome"/>
</dbReference>
<organism evidence="1 2">
    <name type="scientific">Lacticaseibacillus casei</name>
    <name type="common">Lactobacillus casei</name>
    <dbReference type="NCBI Taxonomy" id="1582"/>
    <lineage>
        <taxon>Bacteria</taxon>
        <taxon>Bacillati</taxon>
        <taxon>Bacillota</taxon>
        <taxon>Bacilli</taxon>
        <taxon>Lactobacillales</taxon>
        <taxon>Lactobacillaceae</taxon>
        <taxon>Lacticaseibacillus</taxon>
    </lineage>
</organism>
<evidence type="ECO:0008006" key="3">
    <source>
        <dbReference type="Google" id="ProtNLM"/>
    </source>
</evidence>
<gene>
    <name evidence="1" type="ORF">BGL52_01690</name>
</gene>